<dbReference type="InterPro" id="IPR027038">
    <property type="entry name" value="RanGap"/>
</dbReference>
<evidence type="ECO:0008006" key="6">
    <source>
        <dbReference type="Google" id="ProtNLM"/>
    </source>
</evidence>
<gene>
    <name evidence="4" type="ORF">KR093_006733</name>
</gene>
<organism evidence="4 5">
    <name type="scientific">Drosophila rubida</name>
    <dbReference type="NCBI Taxonomy" id="30044"/>
    <lineage>
        <taxon>Eukaryota</taxon>
        <taxon>Metazoa</taxon>
        <taxon>Ecdysozoa</taxon>
        <taxon>Arthropoda</taxon>
        <taxon>Hexapoda</taxon>
        <taxon>Insecta</taxon>
        <taxon>Pterygota</taxon>
        <taxon>Neoptera</taxon>
        <taxon>Endopterygota</taxon>
        <taxon>Diptera</taxon>
        <taxon>Brachycera</taxon>
        <taxon>Muscomorpha</taxon>
        <taxon>Ephydroidea</taxon>
        <taxon>Drosophilidae</taxon>
        <taxon>Drosophila</taxon>
    </lineage>
</organism>
<dbReference type="AlphaFoldDB" id="A0AAD4K0A4"/>
<dbReference type="GO" id="GO:0006913">
    <property type="term" value="P:nucleocytoplasmic transport"/>
    <property type="evidence" value="ECO:0007669"/>
    <property type="project" value="TreeGrafter"/>
</dbReference>
<dbReference type="SMART" id="SM00368">
    <property type="entry name" value="LRR_RI"/>
    <property type="match status" value="5"/>
</dbReference>
<dbReference type="Pfam" id="PF13516">
    <property type="entry name" value="LRR_6"/>
    <property type="match status" value="1"/>
</dbReference>
<accession>A0AAD4K0A4</accession>
<dbReference type="Proteomes" id="UP001200034">
    <property type="component" value="Unassembled WGS sequence"/>
</dbReference>
<dbReference type="GO" id="GO:0005096">
    <property type="term" value="F:GTPase activator activity"/>
    <property type="evidence" value="ECO:0007669"/>
    <property type="project" value="UniProtKB-KW"/>
</dbReference>
<dbReference type="GO" id="GO:0005829">
    <property type="term" value="C:cytosol"/>
    <property type="evidence" value="ECO:0007669"/>
    <property type="project" value="TreeGrafter"/>
</dbReference>
<dbReference type="InterPro" id="IPR001611">
    <property type="entry name" value="Leu-rich_rpt"/>
</dbReference>
<proteinExistence type="predicted"/>
<comment type="caution">
    <text evidence="4">The sequence shown here is derived from an EMBL/GenBank/DDBJ whole genome shotgun (WGS) entry which is preliminary data.</text>
</comment>
<dbReference type="Gene3D" id="3.80.10.10">
    <property type="entry name" value="Ribonuclease Inhibitor"/>
    <property type="match status" value="2"/>
</dbReference>
<dbReference type="PANTHER" id="PTHR24113:SF12">
    <property type="entry name" value="RAN GTPASE-ACTIVATING PROTEIN 1"/>
    <property type="match status" value="1"/>
</dbReference>
<dbReference type="SUPFAM" id="SSF52047">
    <property type="entry name" value="RNI-like"/>
    <property type="match status" value="1"/>
</dbReference>
<sequence>MCELPCNISPSPSDAGEEAIIERRMLSKLLLYCWQREYDKRPYDNFQFRRLECEERLNRQYHYLDDFRVIVNFLLEHPMHSVSIWSIMVSNQCPNLLQDFVRSLLHVARIELKLMELPVEFFVMLRLNAKKMKVVSLSLEGSPLDDEHARHLREFLLVSKTLQTLNVCSTSLTQYNFATLADAVHKSCNIKNLHVSRLLPLNLSLDSEKIASVVGSILMQNRLVELTMEQCGFLALDMEIIAEYLEDEHCSLKKLRLGYNQISADGAMFLMRAIAKGGALQLLDISTNSIGSHGGEWVAHHFSSCNMLQYLYLNNNSISADIINLLLLTLKKPCRIKRLQIFGNQFNSRTAAILRRLLDAHVIAQSDIDIGYAYDEQKEDFRIVPWR</sequence>
<evidence type="ECO:0000313" key="5">
    <source>
        <dbReference type="Proteomes" id="UP001200034"/>
    </source>
</evidence>
<name>A0AAD4K0A4_9MUSC</name>
<keyword evidence="3" id="KW-0677">Repeat</keyword>
<dbReference type="EMBL" id="JAJJHW010002585">
    <property type="protein sequence ID" value="KAH8371248.1"/>
    <property type="molecule type" value="Genomic_DNA"/>
</dbReference>
<evidence type="ECO:0000256" key="1">
    <source>
        <dbReference type="ARBA" id="ARBA00022468"/>
    </source>
</evidence>
<dbReference type="GO" id="GO:0031267">
    <property type="term" value="F:small GTPase binding"/>
    <property type="evidence" value="ECO:0007669"/>
    <property type="project" value="TreeGrafter"/>
</dbReference>
<dbReference type="GO" id="GO:0005634">
    <property type="term" value="C:nucleus"/>
    <property type="evidence" value="ECO:0007669"/>
    <property type="project" value="TreeGrafter"/>
</dbReference>
<dbReference type="InterPro" id="IPR032675">
    <property type="entry name" value="LRR_dom_sf"/>
</dbReference>
<evidence type="ECO:0000256" key="3">
    <source>
        <dbReference type="ARBA" id="ARBA00022737"/>
    </source>
</evidence>
<dbReference type="GO" id="GO:0048471">
    <property type="term" value="C:perinuclear region of cytoplasm"/>
    <property type="evidence" value="ECO:0007669"/>
    <property type="project" value="TreeGrafter"/>
</dbReference>
<keyword evidence="2" id="KW-0433">Leucine-rich repeat</keyword>
<keyword evidence="5" id="KW-1185">Reference proteome</keyword>
<dbReference type="PROSITE" id="PS51450">
    <property type="entry name" value="LRR"/>
    <property type="match status" value="1"/>
</dbReference>
<reference evidence="4" key="1">
    <citation type="journal article" date="2021" name="Mol. Ecol. Resour.">
        <title>Phylogenomic analyses of the genus Drosophila reveals genomic signals of climate adaptation.</title>
        <authorList>
            <person name="Li F."/>
            <person name="Rane R.V."/>
            <person name="Luria V."/>
            <person name="Xiong Z."/>
            <person name="Chen J."/>
            <person name="Li Z."/>
            <person name="Catullo R.A."/>
            <person name="Griffin P.C."/>
            <person name="Schiffer M."/>
            <person name="Pearce S."/>
            <person name="Lee S.F."/>
            <person name="McElroy K."/>
            <person name="Stocker A."/>
            <person name="Shirriffs J."/>
            <person name="Cockerell F."/>
            <person name="Coppin C."/>
            <person name="Sgro C.M."/>
            <person name="Karger A."/>
            <person name="Cain J.W."/>
            <person name="Weber J.A."/>
            <person name="Santpere G."/>
            <person name="Kirschner M.W."/>
            <person name="Hoffmann A.A."/>
            <person name="Oakeshott J.G."/>
            <person name="Zhang G."/>
        </authorList>
    </citation>
    <scope>NUCLEOTIDE SEQUENCE</scope>
    <source>
        <strain evidence="4">BGI-SZ-2011g</strain>
    </source>
</reference>
<protein>
    <recommendedName>
        <fullName evidence="6">Leucine-rich repeat-containing protein 34</fullName>
    </recommendedName>
</protein>
<evidence type="ECO:0000256" key="2">
    <source>
        <dbReference type="ARBA" id="ARBA00022614"/>
    </source>
</evidence>
<evidence type="ECO:0000313" key="4">
    <source>
        <dbReference type="EMBL" id="KAH8371248.1"/>
    </source>
</evidence>
<dbReference type="PANTHER" id="PTHR24113">
    <property type="entry name" value="RAN GTPASE-ACTIVATING PROTEIN 1"/>
    <property type="match status" value="1"/>
</dbReference>
<keyword evidence="1" id="KW-0343">GTPase activation</keyword>